<dbReference type="AlphaFoldDB" id="A0A7X0SSA5"/>
<dbReference type="Gene3D" id="1.10.357.10">
    <property type="entry name" value="Tetracycline Repressor, domain 2"/>
    <property type="match status" value="1"/>
</dbReference>
<dbReference type="Proteomes" id="UP000564644">
    <property type="component" value="Unassembled WGS sequence"/>
</dbReference>
<dbReference type="PROSITE" id="PS50977">
    <property type="entry name" value="HTH_TETR_2"/>
    <property type="match status" value="1"/>
</dbReference>
<dbReference type="SUPFAM" id="SSF46689">
    <property type="entry name" value="Homeodomain-like"/>
    <property type="match status" value="1"/>
</dbReference>
<feature type="DNA-binding region" description="H-T-H motif" evidence="2">
    <location>
        <begin position="33"/>
        <end position="52"/>
    </location>
</feature>
<accession>A0A7X0SSA5</accession>
<proteinExistence type="predicted"/>
<dbReference type="PANTHER" id="PTHR43479">
    <property type="entry name" value="ACREF/ENVCD OPERON REPRESSOR-RELATED"/>
    <property type="match status" value="1"/>
</dbReference>
<dbReference type="Pfam" id="PF00440">
    <property type="entry name" value="TetR_N"/>
    <property type="match status" value="1"/>
</dbReference>
<keyword evidence="5" id="KW-1185">Reference proteome</keyword>
<evidence type="ECO:0000256" key="1">
    <source>
        <dbReference type="ARBA" id="ARBA00023125"/>
    </source>
</evidence>
<evidence type="ECO:0000256" key="2">
    <source>
        <dbReference type="PROSITE-ProRule" id="PRU00335"/>
    </source>
</evidence>
<protein>
    <submittedName>
        <fullName evidence="4">TetR/AcrR family transcriptional regulator</fullName>
    </submittedName>
</protein>
<evidence type="ECO:0000259" key="3">
    <source>
        <dbReference type="PROSITE" id="PS50977"/>
    </source>
</evidence>
<dbReference type="InterPro" id="IPR009057">
    <property type="entry name" value="Homeodomain-like_sf"/>
</dbReference>
<reference evidence="4 5" key="1">
    <citation type="submission" date="2020-08" db="EMBL/GenBank/DDBJ databases">
        <title>Cohnella phylogeny.</title>
        <authorList>
            <person name="Dunlap C."/>
        </authorList>
    </citation>
    <scope>NUCLEOTIDE SEQUENCE [LARGE SCALE GENOMIC DNA]</scope>
    <source>
        <strain evidence="4 5">CBP 2801</strain>
    </source>
</reference>
<evidence type="ECO:0000313" key="4">
    <source>
        <dbReference type="EMBL" id="MBB6734189.1"/>
    </source>
</evidence>
<keyword evidence="1 2" id="KW-0238">DNA-binding</keyword>
<name>A0A7X0SSA5_9BACL</name>
<feature type="domain" description="HTH tetR-type" evidence="3">
    <location>
        <begin position="10"/>
        <end position="70"/>
    </location>
</feature>
<gene>
    <name evidence="4" type="ORF">H7C18_25030</name>
</gene>
<dbReference type="PANTHER" id="PTHR43479:SF11">
    <property type="entry name" value="ACREF_ENVCD OPERON REPRESSOR-RELATED"/>
    <property type="match status" value="1"/>
</dbReference>
<dbReference type="InterPro" id="IPR001647">
    <property type="entry name" value="HTH_TetR"/>
</dbReference>
<dbReference type="EMBL" id="JACJVO010000032">
    <property type="protein sequence ID" value="MBB6734189.1"/>
    <property type="molecule type" value="Genomic_DNA"/>
</dbReference>
<sequence length="222" mass="26016">MSPQEELGQVQAKTKLLKKLNAYVTKEGFQHLRMEDIAKRMDVSRATMYKHFSSKEDVIEGVEKLYEDYIAQLVLQPAERDPSSFGERFQKLFEQSVQLVGNITDIFLKDLQAAFPVLHERLMEALRRRDREAAAFYREGMELGLFNQVNEKLIVTQDNLLLREIVDVKFLMLNQVTLEQMLRDYYTFKKVQVIRADQMSIVDDTKILPVIQYIVKKFSQSL</sequence>
<organism evidence="4 5">
    <name type="scientific">Cohnella zeiphila</name>
    <dbReference type="NCBI Taxonomy" id="2761120"/>
    <lineage>
        <taxon>Bacteria</taxon>
        <taxon>Bacillati</taxon>
        <taxon>Bacillota</taxon>
        <taxon>Bacilli</taxon>
        <taxon>Bacillales</taxon>
        <taxon>Paenibacillaceae</taxon>
        <taxon>Cohnella</taxon>
    </lineage>
</organism>
<dbReference type="InterPro" id="IPR050624">
    <property type="entry name" value="HTH-type_Tx_Regulator"/>
</dbReference>
<comment type="caution">
    <text evidence="4">The sequence shown here is derived from an EMBL/GenBank/DDBJ whole genome shotgun (WGS) entry which is preliminary data.</text>
</comment>
<evidence type="ECO:0000313" key="5">
    <source>
        <dbReference type="Proteomes" id="UP000564644"/>
    </source>
</evidence>
<dbReference type="GO" id="GO:0003677">
    <property type="term" value="F:DNA binding"/>
    <property type="evidence" value="ECO:0007669"/>
    <property type="project" value="UniProtKB-UniRule"/>
</dbReference>
<dbReference type="RefSeq" id="WP_185131835.1">
    <property type="nucleotide sequence ID" value="NZ_JACJVO010000032.1"/>
</dbReference>